<evidence type="ECO:0000313" key="3">
    <source>
        <dbReference type="Proteomes" id="UP000771749"/>
    </source>
</evidence>
<gene>
    <name evidence="2" type="ORF">IAC07_00640</name>
</gene>
<feature type="domain" description="Glycosyltransferase subfamily 4-like N-terminal" evidence="1">
    <location>
        <begin position="125"/>
        <end position="230"/>
    </location>
</feature>
<dbReference type="InterPro" id="IPR028098">
    <property type="entry name" value="Glyco_trans_4-like_N"/>
</dbReference>
<name>A0A940DLV7_9BACT</name>
<reference evidence="2" key="2">
    <citation type="journal article" date="2021" name="PeerJ">
        <title>Extensive microbial diversity within the chicken gut microbiome revealed by metagenomics and culture.</title>
        <authorList>
            <person name="Gilroy R."/>
            <person name="Ravi A."/>
            <person name="Getino M."/>
            <person name="Pursley I."/>
            <person name="Horton D.L."/>
            <person name="Alikhan N.F."/>
            <person name="Baker D."/>
            <person name="Gharbi K."/>
            <person name="Hall N."/>
            <person name="Watson M."/>
            <person name="Adriaenssens E.M."/>
            <person name="Foster-Nyarko E."/>
            <person name="Jarju S."/>
            <person name="Secka A."/>
            <person name="Antonio M."/>
            <person name="Oren A."/>
            <person name="Chaudhuri R.R."/>
            <person name="La Ragione R."/>
            <person name="Hildebrand F."/>
            <person name="Pallen M.J."/>
        </authorList>
    </citation>
    <scope>NUCLEOTIDE SEQUENCE</scope>
    <source>
        <strain evidence="2">F1-3629</strain>
    </source>
</reference>
<dbReference type="EMBL" id="JADIMJ010000013">
    <property type="protein sequence ID" value="MBO8453213.1"/>
    <property type="molecule type" value="Genomic_DNA"/>
</dbReference>
<organism evidence="2 3">
    <name type="scientific">Candidatus Cryptobacteroides gallistercoris</name>
    <dbReference type="NCBI Taxonomy" id="2840765"/>
    <lineage>
        <taxon>Bacteria</taxon>
        <taxon>Pseudomonadati</taxon>
        <taxon>Bacteroidota</taxon>
        <taxon>Bacteroidia</taxon>
        <taxon>Bacteroidales</taxon>
        <taxon>Candidatus Cryptobacteroides</taxon>
    </lineage>
</organism>
<dbReference type="Proteomes" id="UP000771749">
    <property type="component" value="Unassembled WGS sequence"/>
</dbReference>
<dbReference type="AlphaFoldDB" id="A0A940DLV7"/>
<dbReference type="GO" id="GO:0016757">
    <property type="term" value="F:glycosyltransferase activity"/>
    <property type="evidence" value="ECO:0007669"/>
    <property type="project" value="UniProtKB-ARBA"/>
</dbReference>
<proteinExistence type="predicted"/>
<sequence>MKRALIITYYWPPSGGSGVQRWVKFSKYLPEYGWQPVIYTPENPDLTTRDRTLGEEIPECAEIIRRPIIEPYGIYRKLTGAKAASEGEVNPINAQKKGVFKRLMMSIRGNLFIPDPRCLWIRPSVRYLKKYLEEHPVDVIVSTGPPHSMHLIACRLAKATGLPWIADFRDPWTKLFYFKHLQLSRWAEKKHCRLEKQVLDSATAVVSVSPLVQEEFRAMTSTPVELITNGYDEDDFDQVVEPDGYFNIVHTGLFASDGNPDTLWKVLSEKCRTDREFRKMLRIRLVGKTDREIISSIRSCGLDENLVDLGYQSHQTAVREQKGATLLILPLRKEPEYRAVLPGKLFEYLASRRPVLGIGQSDGAMAAILRRAKAGEVYGWDDSSGISACIGRNWDAFKKGESCMSTGNIEQYSRKFLAGRMASLMESMIERK</sequence>
<accession>A0A940DLV7</accession>
<comment type="caution">
    <text evidence="2">The sequence shown here is derived from an EMBL/GenBank/DDBJ whole genome shotgun (WGS) entry which is preliminary data.</text>
</comment>
<reference evidence="2" key="1">
    <citation type="submission" date="2020-10" db="EMBL/GenBank/DDBJ databases">
        <authorList>
            <person name="Gilroy R."/>
        </authorList>
    </citation>
    <scope>NUCLEOTIDE SEQUENCE</scope>
    <source>
        <strain evidence="2">F1-3629</strain>
    </source>
</reference>
<dbReference type="Pfam" id="PF13579">
    <property type="entry name" value="Glyco_trans_4_4"/>
    <property type="match status" value="1"/>
</dbReference>
<evidence type="ECO:0000313" key="2">
    <source>
        <dbReference type="EMBL" id="MBO8453213.1"/>
    </source>
</evidence>
<dbReference type="SUPFAM" id="SSF53756">
    <property type="entry name" value="UDP-Glycosyltransferase/glycogen phosphorylase"/>
    <property type="match status" value="1"/>
</dbReference>
<protein>
    <submittedName>
        <fullName evidence="2">Glycosyltransferase family 4 protein</fullName>
    </submittedName>
</protein>
<dbReference type="Gene3D" id="3.40.50.2000">
    <property type="entry name" value="Glycogen Phosphorylase B"/>
    <property type="match status" value="2"/>
</dbReference>
<evidence type="ECO:0000259" key="1">
    <source>
        <dbReference type="Pfam" id="PF13579"/>
    </source>
</evidence>
<dbReference type="CDD" id="cd03794">
    <property type="entry name" value="GT4_WbuB-like"/>
    <property type="match status" value="1"/>
</dbReference>